<sequence length="567" mass="62792">MMSQATWIAKTTTLALLSVAVLVPDAAAQCDRNRINVASATGSVYVDLNRNGRFDRREPGVPDIAISNGCRVVTSDSNGRYEIDLAPTEILFISKPAGYAVPVDANQVPQFFYRHYPEGTPSEIRGTAVEWLFPVIEPTGPLPDAINFGLLPDSSDSGVFTAHGFADTQARVDLSQDMLREDLINPLIGNPYGVDFGITVGDVANDNLAIYDRHKVMMGLMEIPQWYLPGNHDVNYNSPDARFANETYKSHFGPTYYSFNHGDTHFVALNNVEYAGLGEEFASGRYRGFITENQLQWLTADLALIDPNKLIVIATHIPLVAETEDEFGNRATGPNTENFQALLDILAPFPNIYGIAGHDTSSSWKVEVNHQHGWSGQPWLAHTLAEVRGNGWTRGPADLRGVRDAMMEDGNPNGFYVFHFAGTDLSPEFIPFPFGPDANQRLRITLDPLLESPAEGSVNRGQLQSDTRLVVNLFDGGLRDKVWAALDGDAPTPMIYTVRTDPYVERAHRRFADTDDAYGRPHLSSHIWELALPNNMATGLHHVIVTTEDEFGQRQRGSFTFEILDNQ</sequence>
<evidence type="ECO:0000313" key="4">
    <source>
        <dbReference type="EMBL" id="RZO73713.1"/>
    </source>
</evidence>
<dbReference type="Pfam" id="PF16371">
    <property type="entry name" value="MetallophosN"/>
    <property type="match status" value="1"/>
</dbReference>
<protein>
    <recommendedName>
        <fullName evidence="6">Cna protein B-type domain containing protein</fullName>
    </recommendedName>
</protein>
<dbReference type="Gene3D" id="3.60.21.10">
    <property type="match status" value="1"/>
</dbReference>
<dbReference type="InterPro" id="IPR032285">
    <property type="entry name" value="Metallophos_N"/>
</dbReference>
<feature type="chain" id="PRO_5021819249" description="Cna protein B-type domain containing protein" evidence="1">
    <location>
        <begin position="29"/>
        <end position="567"/>
    </location>
</feature>
<dbReference type="InterPro" id="IPR032288">
    <property type="entry name" value="Metallophos_C"/>
</dbReference>
<dbReference type="SUPFAM" id="SSF117074">
    <property type="entry name" value="Hypothetical protein PA1324"/>
    <property type="match status" value="1"/>
</dbReference>
<evidence type="ECO:0000259" key="2">
    <source>
        <dbReference type="Pfam" id="PF16370"/>
    </source>
</evidence>
<feature type="domain" description="Calcineurin-like phosphoesterase N-terminal" evidence="3">
    <location>
        <begin position="52"/>
        <end position="117"/>
    </location>
</feature>
<feature type="domain" description="Calcineurin-like phosphoesterase C-terminal" evidence="2">
    <location>
        <begin position="392"/>
        <end position="553"/>
    </location>
</feature>
<dbReference type="InterPro" id="IPR029052">
    <property type="entry name" value="Metallo-depent_PP-like"/>
</dbReference>
<organism evidence="4 5">
    <name type="scientific">OM182 bacterium</name>
    <dbReference type="NCBI Taxonomy" id="2510334"/>
    <lineage>
        <taxon>Bacteria</taxon>
        <taxon>Pseudomonadati</taxon>
        <taxon>Pseudomonadota</taxon>
        <taxon>Gammaproteobacteria</taxon>
        <taxon>OMG group</taxon>
        <taxon>OM182 clade</taxon>
    </lineage>
</organism>
<dbReference type="Pfam" id="PF16370">
    <property type="entry name" value="MetallophosC"/>
    <property type="match status" value="1"/>
</dbReference>
<evidence type="ECO:0000313" key="5">
    <source>
        <dbReference type="Proteomes" id="UP000320404"/>
    </source>
</evidence>
<dbReference type="AlphaFoldDB" id="A0A520RTW3"/>
<evidence type="ECO:0000259" key="3">
    <source>
        <dbReference type="Pfam" id="PF16371"/>
    </source>
</evidence>
<evidence type="ECO:0008006" key="6">
    <source>
        <dbReference type="Google" id="ProtNLM"/>
    </source>
</evidence>
<reference evidence="4 5" key="1">
    <citation type="submission" date="2019-02" db="EMBL/GenBank/DDBJ databases">
        <title>Prokaryotic population dynamics and viral predation in marine succession experiment using metagenomics: the confinement effect.</title>
        <authorList>
            <person name="Haro-Moreno J.M."/>
            <person name="Rodriguez-Valera F."/>
            <person name="Lopez-Perez M."/>
        </authorList>
    </citation>
    <scope>NUCLEOTIDE SEQUENCE [LARGE SCALE GENOMIC DNA]</scope>
    <source>
        <strain evidence="4">MED-G158</strain>
    </source>
</reference>
<proteinExistence type="predicted"/>
<dbReference type="PANTHER" id="PTHR43143">
    <property type="entry name" value="METALLOPHOSPHOESTERASE, CALCINEURIN SUPERFAMILY"/>
    <property type="match status" value="1"/>
</dbReference>
<comment type="caution">
    <text evidence="4">The sequence shown here is derived from an EMBL/GenBank/DDBJ whole genome shotgun (WGS) entry which is preliminary data.</text>
</comment>
<gene>
    <name evidence="4" type="ORF">EVA69_06490</name>
</gene>
<dbReference type="Proteomes" id="UP000320404">
    <property type="component" value="Unassembled WGS sequence"/>
</dbReference>
<dbReference type="EMBL" id="SHAH01000119">
    <property type="protein sequence ID" value="RZO73713.1"/>
    <property type="molecule type" value="Genomic_DNA"/>
</dbReference>
<accession>A0A520RTW3</accession>
<dbReference type="SUPFAM" id="SSF56300">
    <property type="entry name" value="Metallo-dependent phosphatases"/>
    <property type="match status" value="1"/>
</dbReference>
<dbReference type="InterPro" id="IPR051918">
    <property type="entry name" value="STPP_CPPED1"/>
</dbReference>
<dbReference type="PANTHER" id="PTHR43143:SF1">
    <property type="entry name" value="SERINE_THREONINE-PROTEIN PHOSPHATASE CPPED1"/>
    <property type="match status" value="1"/>
</dbReference>
<evidence type="ECO:0000256" key="1">
    <source>
        <dbReference type="SAM" id="SignalP"/>
    </source>
</evidence>
<feature type="signal peptide" evidence="1">
    <location>
        <begin position="1"/>
        <end position="28"/>
    </location>
</feature>
<name>A0A520RTW3_9GAMM</name>
<keyword evidence="1" id="KW-0732">Signal</keyword>